<dbReference type="Gene3D" id="3.60.10.10">
    <property type="entry name" value="Endonuclease/exonuclease/phosphatase"/>
    <property type="match status" value="1"/>
</dbReference>
<evidence type="ECO:0008006" key="3">
    <source>
        <dbReference type="Google" id="ProtNLM"/>
    </source>
</evidence>
<protein>
    <recommendedName>
        <fullName evidence="3">Endonuclease/exonuclease/phosphatase</fullName>
    </recommendedName>
</protein>
<organism evidence="1 2">
    <name type="scientific">Hibiscus sabdariffa</name>
    <name type="common">roselle</name>
    <dbReference type="NCBI Taxonomy" id="183260"/>
    <lineage>
        <taxon>Eukaryota</taxon>
        <taxon>Viridiplantae</taxon>
        <taxon>Streptophyta</taxon>
        <taxon>Embryophyta</taxon>
        <taxon>Tracheophyta</taxon>
        <taxon>Spermatophyta</taxon>
        <taxon>Magnoliopsida</taxon>
        <taxon>eudicotyledons</taxon>
        <taxon>Gunneridae</taxon>
        <taxon>Pentapetalae</taxon>
        <taxon>rosids</taxon>
        <taxon>malvids</taxon>
        <taxon>Malvales</taxon>
        <taxon>Malvaceae</taxon>
        <taxon>Malvoideae</taxon>
        <taxon>Hibiscus</taxon>
    </lineage>
</organism>
<reference evidence="1 2" key="1">
    <citation type="journal article" date="2024" name="G3 (Bethesda)">
        <title>Genome assembly of Hibiscus sabdariffa L. provides insights into metabolisms of medicinal natural products.</title>
        <authorList>
            <person name="Kim T."/>
        </authorList>
    </citation>
    <scope>NUCLEOTIDE SEQUENCE [LARGE SCALE GENOMIC DNA]</scope>
    <source>
        <strain evidence="1">TK-2024</strain>
        <tissue evidence="1">Old leaves</tissue>
    </source>
</reference>
<dbReference type="InterPro" id="IPR036691">
    <property type="entry name" value="Endo/exonu/phosph_ase_sf"/>
</dbReference>
<evidence type="ECO:0000313" key="2">
    <source>
        <dbReference type="Proteomes" id="UP001396334"/>
    </source>
</evidence>
<comment type="caution">
    <text evidence="1">The sequence shown here is derived from an EMBL/GenBank/DDBJ whole genome shotgun (WGS) entry which is preliminary data.</text>
</comment>
<gene>
    <name evidence="1" type="ORF">V6N11_076987</name>
</gene>
<dbReference type="SUPFAM" id="SSF56219">
    <property type="entry name" value="DNase I-like"/>
    <property type="match status" value="1"/>
</dbReference>
<keyword evidence="2" id="KW-1185">Reference proteome</keyword>
<dbReference type="Proteomes" id="UP001396334">
    <property type="component" value="Unassembled WGS sequence"/>
</dbReference>
<sequence>MEQLAHMLSTKVLEREGYPFSVDESRVPKHICNSEDVGQPILVDSQQTKSDSFRHFLGVDMSNESEIQAGIRAPMVAASVFDGFQDVAENQSYATAVTGKDVICTGELETRRRRYKLSEEIAPRSLKSTKVVVGSRSSVLTDMEGEIQYRDVSSRELMALSVQVRGLPQGNVWASKFLLGKGMDNGSEDWFMFIVVYANLTGSKRKFLWEALLDIVPPLDQPWLLGGDFNAIVRSDEGQGGALSALGTNSDEIKNLTVAFYTKLFTREVADGYAYRIRGNFIPLSDDEGMTLFDRAWDQVRQNVVWNVSNGEVIDFWNNPWVADIASLADWLVPAIVLSLEFTSLSSMVAANGDWSWS</sequence>
<name>A0ABR2TBQ9_9ROSI</name>
<proteinExistence type="predicted"/>
<evidence type="ECO:0000313" key="1">
    <source>
        <dbReference type="EMBL" id="KAK9034935.1"/>
    </source>
</evidence>
<dbReference type="EMBL" id="JBBPBN010000006">
    <property type="protein sequence ID" value="KAK9034935.1"/>
    <property type="molecule type" value="Genomic_DNA"/>
</dbReference>
<accession>A0ABR2TBQ9</accession>